<dbReference type="Pfam" id="PF03721">
    <property type="entry name" value="UDPG_MGDP_dh_N"/>
    <property type="match status" value="1"/>
</dbReference>
<organism evidence="6 7">
    <name type="scientific">Paenibacillus terricola</name>
    <dbReference type="NCBI Taxonomy" id="2763503"/>
    <lineage>
        <taxon>Bacteria</taxon>
        <taxon>Bacillati</taxon>
        <taxon>Bacillota</taxon>
        <taxon>Bacilli</taxon>
        <taxon>Bacillales</taxon>
        <taxon>Paenibacillaceae</taxon>
        <taxon>Paenibacillus</taxon>
    </lineage>
</organism>
<dbReference type="InterPro" id="IPR014027">
    <property type="entry name" value="UDP-Glc/GDP-Man_DH_C"/>
</dbReference>
<dbReference type="SUPFAM" id="SSF52413">
    <property type="entry name" value="UDP-glucose/GDP-mannose dehydrogenase C-terminal domain"/>
    <property type="match status" value="1"/>
</dbReference>
<evidence type="ECO:0000313" key="6">
    <source>
        <dbReference type="EMBL" id="MBD3921245.1"/>
    </source>
</evidence>
<dbReference type="Pfam" id="PF00984">
    <property type="entry name" value="UDPG_MGDP_dh"/>
    <property type="match status" value="1"/>
</dbReference>
<feature type="domain" description="UDP-glucose/GDP-mannose dehydrogenase C-terminal" evidence="5">
    <location>
        <begin position="377"/>
        <end position="472"/>
    </location>
</feature>
<protein>
    <submittedName>
        <fullName evidence="6">Nucleotide sugar dehydrogenase</fullName>
    </submittedName>
</protein>
<dbReference type="SMART" id="SM00984">
    <property type="entry name" value="UDPG_MGDP_dh_C"/>
    <property type="match status" value="1"/>
</dbReference>
<dbReference type="PIRSF" id="PIRSF000124">
    <property type="entry name" value="UDPglc_GDPman_dh"/>
    <property type="match status" value="1"/>
</dbReference>
<dbReference type="Proteomes" id="UP000609346">
    <property type="component" value="Unassembled WGS sequence"/>
</dbReference>
<evidence type="ECO:0000256" key="2">
    <source>
        <dbReference type="ARBA" id="ARBA00023027"/>
    </source>
</evidence>
<dbReference type="InterPro" id="IPR001732">
    <property type="entry name" value="UDP-Glc/GDP-Man_DH_N"/>
</dbReference>
<dbReference type="InterPro" id="IPR017476">
    <property type="entry name" value="UDP-Glc/GDP-Man"/>
</dbReference>
<keyword evidence="2" id="KW-0520">NAD</keyword>
<dbReference type="SUPFAM" id="SSF51735">
    <property type="entry name" value="NAD(P)-binding Rossmann-fold domains"/>
    <property type="match status" value="1"/>
</dbReference>
<proteinExistence type="inferred from homology"/>
<dbReference type="InterPro" id="IPR014026">
    <property type="entry name" value="UDP-Glc/GDP-Man_DH_dimer"/>
</dbReference>
<comment type="caution">
    <text evidence="6">The sequence shown here is derived from an EMBL/GenBank/DDBJ whole genome shotgun (WGS) entry which is preliminary data.</text>
</comment>
<evidence type="ECO:0000256" key="4">
    <source>
        <dbReference type="SAM" id="MobiDB-lite"/>
    </source>
</evidence>
<dbReference type="PANTHER" id="PTHR43491:SF1">
    <property type="entry name" value="UDP-N-ACETYL-D-MANNOSAMINE DEHYDROGENASE"/>
    <property type="match status" value="1"/>
</dbReference>
<dbReference type="InterPro" id="IPR008927">
    <property type="entry name" value="6-PGluconate_DH-like_C_sf"/>
</dbReference>
<keyword evidence="1" id="KW-0560">Oxidoreductase</keyword>
<evidence type="ECO:0000256" key="3">
    <source>
        <dbReference type="PIRNR" id="PIRNR000124"/>
    </source>
</evidence>
<dbReference type="InterPro" id="IPR028359">
    <property type="entry name" value="UDP_ManNAc/GlcNAc_DH"/>
</dbReference>
<sequence>MLIGAYGTSFRYVNGRFSPVIGRAHPLFLSVPYTREATSRREGGAVHDKHVVTSFGGYVYEAGIVGVIGLGYVGLPLAMACIRSGLQVIGIEIDERKLQLLKDGKSYIQDISDDELAAAVRSGQLLATSDYDQLMGAGSIVICVPTPLTEEHTPDVSFITNTCVQLRNVLQPGQLVVVESTTYPGTTRELVQPMLEQGGLRAGVHFHLAYSPERIDPGNHIHQLQDVPKIVSGTSSDCLMRVQELYGRIFQHVVPVSSTDIAEAAKLLENSFRLINISFINEFAKLCDELQLNIWEVIEAASTKPYGFMPFQPGPGIGGHCIPVDPLYLQWSARRSGTESRFIELSHHTNETMPRYIVNRIARLLGPDRTLSGASVLLIGIAYKKNIADMRESSALTLIRLLQQAGADVSYYDPYVPSVRIGTSVIHSLDLTDEVLSAADCTVIHTDHADLPIERIVEKAAVLYDARNATRGLTSRGKLERLGGGSRASIESRQQVSE</sequence>
<feature type="region of interest" description="Disordered" evidence="4">
    <location>
        <begin position="477"/>
        <end position="498"/>
    </location>
</feature>
<evidence type="ECO:0000313" key="7">
    <source>
        <dbReference type="Proteomes" id="UP000609346"/>
    </source>
</evidence>
<dbReference type="NCBIfam" id="TIGR03026">
    <property type="entry name" value="NDP-sugDHase"/>
    <property type="match status" value="1"/>
</dbReference>
<feature type="compositionally biased region" description="Polar residues" evidence="4">
    <location>
        <begin position="489"/>
        <end position="498"/>
    </location>
</feature>
<reference evidence="6 7" key="1">
    <citation type="submission" date="2020-09" db="EMBL/GenBank/DDBJ databases">
        <title>Paenibacillus sp. strain PR3 16S rRNA gene Genome sequencing and assembly.</title>
        <authorList>
            <person name="Kim J."/>
        </authorList>
    </citation>
    <scope>NUCLEOTIDE SEQUENCE [LARGE SCALE GENOMIC DNA]</scope>
    <source>
        <strain evidence="6 7">PR3</strain>
    </source>
</reference>
<dbReference type="EMBL" id="JACXZA010000005">
    <property type="protein sequence ID" value="MBD3921245.1"/>
    <property type="molecule type" value="Genomic_DNA"/>
</dbReference>
<dbReference type="Pfam" id="PF03720">
    <property type="entry name" value="UDPG_MGDP_dh_C"/>
    <property type="match status" value="1"/>
</dbReference>
<gene>
    <name evidence="6" type="ORF">H8B09_20930</name>
</gene>
<accession>A0ABR8MZ73</accession>
<dbReference type="InterPro" id="IPR036291">
    <property type="entry name" value="NAD(P)-bd_dom_sf"/>
</dbReference>
<dbReference type="InterPro" id="IPR036220">
    <property type="entry name" value="UDP-Glc/GDP-Man_DH_C_sf"/>
</dbReference>
<comment type="similarity">
    <text evidence="3">Belongs to the UDP-glucose/GDP-mannose dehydrogenase family.</text>
</comment>
<dbReference type="PIRSF" id="PIRSF500136">
    <property type="entry name" value="UDP_ManNAc_DH"/>
    <property type="match status" value="1"/>
</dbReference>
<name>A0ABR8MZ73_9BACL</name>
<dbReference type="PANTHER" id="PTHR43491">
    <property type="entry name" value="UDP-N-ACETYL-D-MANNOSAMINE DEHYDROGENASE"/>
    <property type="match status" value="1"/>
</dbReference>
<dbReference type="Gene3D" id="3.40.50.720">
    <property type="entry name" value="NAD(P)-binding Rossmann-like Domain"/>
    <property type="match status" value="2"/>
</dbReference>
<evidence type="ECO:0000256" key="1">
    <source>
        <dbReference type="ARBA" id="ARBA00023002"/>
    </source>
</evidence>
<evidence type="ECO:0000259" key="5">
    <source>
        <dbReference type="SMART" id="SM00984"/>
    </source>
</evidence>
<dbReference type="SUPFAM" id="SSF48179">
    <property type="entry name" value="6-phosphogluconate dehydrogenase C-terminal domain-like"/>
    <property type="match status" value="1"/>
</dbReference>
<keyword evidence="7" id="KW-1185">Reference proteome</keyword>